<dbReference type="NCBIfam" id="NF002939">
    <property type="entry name" value="PRK03598.1"/>
    <property type="match status" value="1"/>
</dbReference>
<evidence type="ECO:0000313" key="14">
    <source>
        <dbReference type="Proteomes" id="UP000041356"/>
    </source>
</evidence>
<dbReference type="Proteomes" id="UP000041356">
    <property type="component" value="Unassembled WGS sequence"/>
</dbReference>
<evidence type="ECO:0000256" key="2">
    <source>
        <dbReference type="ARBA" id="ARBA00010602"/>
    </source>
</evidence>
<dbReference type="EMBL" id="CGBR01000001">
    <property type="protein sequence ID" value="CFQ50082.1"/>
    <property type="molecule type" value="Genomic_DNA"/>
</dbReference>
<dbReference type="SMR" id="A0A0E1NGF9"/>
<evidence type="ECO:0000256" key="4">
    <source>
        <dbReference type="ARBA" id="ARBA00022764"/>
    </source>
</evidence>
<evidence type="ECO:0000313" key="17">
    <source>
        <dbReference type="Proteomes" id="UP000595309"/>
    </source>
</evidence>
<keyword evidence="3 6" id="KW-0732">Signal</keyword>
<comment type="subcellular location">
    <subcellularLocation>
        <location evidence="1">Periplasm</location>
    </subcellularLocation>
</comment>
<gene>
    <name evidence="13" type="primary">hlyD</name>
    <name evidence="9" type="synonym">macA_1</name>
    <name evidence="11" type="synonym">macA_3</name>
    <name evidence="10" type="synonym">macA_4</name>
    <name evidence="11" type="ORF">ERS137939_02960</name>
    <name evidence="9" type="ORF">ERS137941_00062</name>
    <name evidence="10" type="ORF">ERS137959_03751</name>
    <name evidence="13" type="ORF">I6I39_14710</name>
    <name evidence="12" type="ORF">RSF11_003126</name>
</gene>
<feature type="domain" description="YbhG-like alpha-helical hairpin" evidence="7">
    <location>
        <begin position="75"/>
        <end position="204"/>
    </location>
</feature>
<name>A0A0E1NGF9_YEREN</name>
<dbReference type="GO" id="GO:0042597">
    <property type="term" value="C:periplasmic space"/>
    <property type="evidence" value="ECO:0007669"/>
    <property type="project" value="UniProtKB-SubCell"/>
</dbReference>
<reference evidence="14 15" key="1">
    <citation type="submission" date="2015-03" db="EMBL/GenBank/DDBJ databases">
        <authorList>
            <consortium name="Pathogen Informatics"/>
            <person name="Murphy D."/>
        </authorList>
    </citation>
    <scope>NUCLEOTIDE SEQUENCE [LARGE SCALE GENOMIC DNA]</scope>
    <source>
        <strain evidence="10 15">IP05342</strain>
        <strain evidence="11 14">IP27818</strain>
    </source>
</reference>
<dbReference type="OMA" id="VWIRAYI"/>
<proteinExistence type="inferred from homology"/>
<dbReference type="Proteomes" id="UP000041601">
    <property type="component" value="Unassembled WGS sequence"/>
</dbReference>
<comment type="similarity">
    <text evidence="2 6">Belongs to the UPF0194 family.</text>
</comment>
<dbReference type="EMBL" id="CP068146">
    <property type="protein sequence ID" value="QQU46193.1"/>
    <property type="molecule type" value="Genomic_DNA"/>
</dbReference>
<evidence type="ECO:0000313" key="11">
    <source>
        <dbReference type="EMBL" id="CNF99302.1"/>
    </source>
</evidence>
<reference evidence="9 16" key="2">
    <citation type="submission" date="2015-03" db="EMBL/GenBank/DDBJ databases">
        <authorList>
            <person name="Murphy D."/>
        </authorList>
    </citation>
    <scope>NUCLEOTIDE SEQUENCE [LARGE SCALE GENOMIC DNA]</scope>
    <source>
        <strain evidence="9 16">IP26249</strain>
    </source>
</reference>
<accession>A0A0E1NGF9</accession>
<dbReference type="InterPro" id="IPR059052">
    <property type="entry name" value="HH_YbhG-like"/>
</dbReference>
<dbReference type="KEGG" id="yet:CH48_2981"/>
<keyword evidence="15" id="KW-1185">Reference proteome</keyword>
<evidence type="ECO:0000313" key="13">
    <source>
        <dbReference type="EMBL" id="QQU46193.1"/>
    </source>
</evidence>
<dbReference type="EMBL" id="CPXJ01000056">
    <property type="protein sequence ID" value="CNE42618.1"/>
    <property type="molecule type" value="Genomic_DNA"/>
</dbReference>
<dbReference type="Gene3D" id="1.10.287.470">
    <property type="entry name" value="Helix hairpin bin"/>
    <property type="match status" value="1"/>
</dbReference>
<dbReference type="Pfam" id="PF25881">
    <property type="entry name" value="HH_YBHG"/>
    <property type="match status" value="1"/>
</dbReference>
<dbReference type="InterPro" id="IPR058792">
    <property type="entry name" value="Beta-barrel_RND_2"/>
</dbReference>
<reference evidence="13 17" key="3">
    <citation type="submission" date="2021-01" db="EMBL/GenBank/DDBJ databases">
        <title>FDA dAtabase for Regulatory Grade micrObial Sequences (FDA-ARGOS): Supporting development and validation of Infectious Disease Dx tests.</title>
        <authorList>
            <person name="Blissenbach B."/>
            <person name="Krut O."/>
            <person name="Tallon L."/>
            <person name="Sadzewicz L."/>
            <person name="Zhao X."/>
            <person name="Boylan J."/>
            <person name="Ott S."/>
            <person name="Bowen H."/>
            <person name="Vavikolanu K."/>
            <person name="Mehta A."/>
            <person name="Aluvathingal J."/>
            <person name="Nadendla S."/>
            <person name="Yan Y."/>
            <person name="Sichtig H."/>
        </authorList>
    </citation>
    <scope>NUCLEOTIDE SEQUENCE [LARGE SCALE GENOMIC DNA]</scope>
    <source>
        <strain evidence="13 17">FDAARGOS_1082</strain>
    </source>
</reference>
<dbReference type="RefSeq" id="WP_005158910.1">
    <property type="nucleotide sequence ID" value="NZ_CAKODN010000004.1"/>
</dbReference>
<feature type="domain" description="CusB-like beta-barrel" evidence="8">
    <location>
        <begin position="240"/>
        <end position="326"/>
    </location>
</feature>
<keyword evidence="4 6" id="KW-0574">Periplasm</keyword>
<keyword evidence="5 6" id="KW-0175">Coiled coil</keyword>
<dbReference type="InterPro" id="IPR022936">
    <property type="entry name" value="UPF0194_membrane_YbhG"/>
</dbReference>
<organism evidence="13 17">
    <name type="scientific">Yersinia enterocolitica</name>
    <dbReference type="NCBI Taxonomy" id="630"/>
    <lineage>
        <taxon>Bacteria</taxon>
        <taxon>Pseudomonadati</taxon>
        <taxon>Pseudomonadota</taxon>
        <taxon>Gammaproteobacteria</taxon>
        <taxon>Enterobacterales</taxon>
        <taxon>Yersiniaceae</taxon>
        <taxon>Yersinia</taxon>
    </lineage>
</organism>
<dbReference type="PANTHER" id="PTHR32347">
    <property type="entry name" value="EFFLUX SYSTEM COMPONENT YKNX-RELATED"/>
    <property type="match status" value="1"/>
</dbReference>
<sequence>MNRKKIIVAVVIVALLAAIGYGWSYYRQQQDATLTLYGNVDIRTVNLGFRVSGRLASLAVDEGDKIQPGEVLGKLDDGPYVNALKQAQANVQSAQAQLALLKAGYREEEIAQVRSEVSQREAAFSYADSFLKRQQGLWANKATSANELENARTARNQAQANLQASKDKLAQYLSGNRPQEIAQAEANLAQSEAELAQAQLNLQDTTLLSPSGGTVLTRAVEPGTILSASNTVFTLSLTDPVWVRAYVSERHLGQAIPGTEVEVFTDGRPDKPYHGKIGFVSPTAEFTPKSVETPDLRTDLVYRLRIIITDADESLRQGMPVTVRFVQP</sequence>
<evidence type="ECO:0000313" key="9">
    <source>
        <dbReference type="EMBL" id="CFQ50082.1"/>
    </source>
</evidence>
<dbReference type="HAMAP" id="MF_01304">
    <property type="entry name" value="UPF0194"/>
    <property type="match status" value="1"/>
</dbReference>
<evidence type="ECO:0000313" key="15">
    <source>
        <dbReference type="Proteomes" id="UP000041601"/>
    </source>
</evidence>
<dbReference type="AlphaFoldDB" id="A0A0E1NGF9"/>
<evidence type="ECO:0000256" key="3">
    <source>
        <dbReference type="ARBA" id="ARBA00022729"/>
    </source>
</evidence>
<dbReference type="Proteomes" id="UP000595309">
    <property type="component" value="Chromosome"/>
</dbReference>
<evidence type="ECO:0000313" key="12">
    <source>
        <dbReference type="EMBL" id="ELI8103394.1"/>
    </source>
</evidence>
<dbReference type="EMBL" id="CPZF01000007">
    <property type="protein sequence ID" value="CNF99302.1"/>
    <property type="molecule type" value="Genomic_DNA"/>
</dbReference>
<dbReference type="Proteomes" id="UP000048841">
    <property type="component" value="Unassembled WGS sequence"/>
</dbReference>
<evidence type="ECO:0000313" key="10">
    <source>
        <dbReference type="EMBL" id="CNE42618.1"/>
    </source>
</evidence>
<protein>
    <recommendedName>
        <fullName evidence="6">UPF0194 membrane protein ERS137939_02960</fullName>
    </recommendedName>
</protein>
<evidence type="ECO:0000313" key="16">
    <source>
        <dbReference type="Proteomes" id="UP000048841"/>
    </source>
</evidence>
<dbReference type="PANTHER" id="PTHR32347:SF29">
    <property type="entry name" value="UPF0194 MEMBRANE PROTEIN YBHG"/>
    <property type="match status" value="1"/>
</dbReference>
<evidence type="ECO:0000256" key="6">
    <source>
        <dbReference type="HAMAP-Rule" id="MF_01304"/>
    </source>
</evidence>
<evidence type="ECO:0000256" key="5">
    <source>
        <dbReference type="ARBA" id="ARBA00023054"/>
    </source>
</evidence>
<dbReference type="PATRIC" id="fig|630.128.peg.1323"/>
<dbReference type="EMBL" id="ABNAVX010000018">
    <property type="protein sequence ID" value="ELI8103394.1"/>
    <property type="molecule type" value="Genomic_DNA"/>
</dbReference>
<evidence type="ECO:0000259" key="8">
    <source>
        <dbReference type="Pfam" id="PF25954"/>
    </source>
</evidence>
<dbReference type="Pfam" id="PF25954">
    <property type="entry name" value="Beta-barrel_RND_2"/>
    <property type="match status" value="1"/>
</dbReference>
<dbReference type="InterPro" id="IPR050465">
    <property type="entry name" value="UPF0194_transport"/>
</dbReference>
<evidence type="ECO:0000259" key="7">
    <source>
        <dbReference type="Pfam" id="PF25881"/>
    </source>
</evidence>
<dbReference type="Gene3D" id="2.40.50.100">
    <property type="match status" value="2"/>
</dbReference>
<feature type="coiled-coil region" evidence="6">
    <location>
        <begin position="141"/>
        <end position="208"/>
    </location>
</feature>
<dbReference type="GeneID" id="31409840"/>
<evidence type="ECO:0000256" key="1">
    <source>
        <dbReference type="ARBA" id="ARBA00004418"/>
    </source>
</evidence>
<dbReference type="KEGG" id="yef:FORC2_2871"/>
<dbReference type="Gene3D" id="2.40.30.170">
    <property type="match status" value="1"/>
</dbReference>
<dbReference type="SUPFAM" id="SSF111369">
    <property type="entry name" value="HlyD-like secretion proteins"/>
    <property type="match status" value="2"/>
</dbReference>
<dbReference type="Proteomes" id="UP001182355">
    <property type="component" value="Unassembled WGS sequence"/>
</dbReference>
<reference evidence="12" key="4">
    <citation type="submission" date="2023-02" db="EMBL/GenBank/DDBJ databases">
        <authorList>
            <person name="Ashton P.M."/>
            <person name="Dallman T."/>
            <person name="Nair S."/>
            <person name="De Pinna E."/>
            <person name="Peters T."/>
            <person name="Grant K."/>
        </authorList>
    </citation>
    <scope>NUCLEOTIDE SEQUENCE</scope>
    <source>
        <strain evidence="12">01103883</strain>
    </source>
</reference>